<evidence type="ECO:0000256" key="6">
    <source>
        <dbReference type="ARBA" id="ARBA00022692"/>
    </source>
</evidence>
<keyword evidence="9 11" id="KW-0472">Membrane</keyword>
<dbReference type="InterPro" id="IPR051076">
    <property type="entry name" value="Golgi_membrane_TVP38/TMEM64"/>
</dbReference>
<evidence type="ECO:0000313" key="14">
    <source>
        <dbReference type="Proteomes" id="UP000481861"/>
    </source>
</evidence>
<comment type="subcellular location">
    <subcellularLocation>
        <location evidence="2">Golgi apparatus membrane</location>
        <topology evidence="2">Multi-pass membrane protein</topology>
    </subcellularLocation>
</comment>
<feature type="region of interest" description="Disordered" evidence="10">
    <location>
        <begin position="1"/>
        <end position="25"/>
    </location>
</feature>
<feature type="transmembrane region" description="Helical" evidence="11">
    <location>
        <begin position="196"/>
        <end position="220"/>
    </location>
</feature>
<evidence type="ECO:0000256" key="8">
    <source>
        <dbReference type="ARBA" id="ARBA00023034"/>
    </source>
</evidence>
<evidence type="ECO:0000256" key="4">
    <source>
        <dbReference type="ARBA" id="ARBA00013533"/>
    </source>
</evidence>
<evidence type="ECO:0000259" key="12">
    <source>
        <dbReference type="Pfam" id="PF09335"/>
    </source>
</evidence>
<keyword evidence="8" id="KW-0333">Golgi apparatus</keyword>
<organism evidence="13 14">
    <name type="scientific">Massariosphaeria phaeospora</name>
    <dbReference type="NCBI Taxonomy" id="100035"/>
    <lineage>
        <taxon>Eukaryota</taxon>
        <taxon>Fungi</taxon>
        <taxon>Dikarya</taxon>
        <taxon>Ascomycota</taxon>
        <taxon>Pezizomycotina</taxon>
        <taxon>Dothideomycetes</taxon>
        <taxon>Pleosporomycetidae</taxon>
        <taxon>Pleosporales</taxon>
        <taxon>Pleosporales incertae sedis</taxon>
        <taxon>Massariosphaeria</taxon>
    </lineage>
</organism>
<reference evidence="13 14" key="1">
    <citation type="submission" date="2020-01" db="EMBL/GenBank/DDBJ databases">
        <authorList>
            <consortium name="DOE Joint Genome Institute"/>
            <person name="Haridas S."/>
            <person name="Albert R."/>
            <person name="Binder M."/>
            <person name="Bloem J."/>
            <person name="Labutti K."/>
            <person name="Salamov A."/>
            <person name="Andreopoulos B."/>
            <person name="Baker S.E."/>
            <person name="Barry K."/>
            <person name="Bills G."/>
            <person name="Bluhm B.H."/>
            <person name="Cannon C."/>
            <person name="Castanera R."/>
            <person name="Culley D.E."/>
            <person name="Daum C."/>
            <person name="Ezra D."/>
            <person name="Gonzalez J.B."/>
            <person name="Henrissat B."/>
            <person name="Kuo A."/>
            <person name="Liang C."/>
            <person name="Lipzen A."/>
            <person name="Lutzoni F."/>
            <person name="Magnuson J."/>
            <person name="Mondo S."/>
            <person name="Nolan M."/>
            <person name="Ohm R."/>
            <person name="Pangilinan J."/>
            <person name="Park H.-J.H."/>
            <person name="Ramirez L."/>
            <person name="Alfaro M."/>
            <person name="Sun H."/>
            <person name="Tritt A."/>
            <person name="Yoshinaga Y."/>
            <person name="Zwiers L.-H.L."/>
            <person name="Turgeon B.G."/>
            <person name="Goodwin S.B."/>
            <person name="Spatafora J.W."/>
            <person name="Crous P.W."/>
            <person name="Grigoriev I.V."/>
        </authorList>
    </citation>
    <scope>NUCLEOTIDE SEQUENCE [LARGE SCALE GENOMIC DNA]</scope>
    <source>
        <strain evidence="13 14">CBS 611.86</strain>
    </source>
</reference>
<name>A0A7C8I754_9PLEO</name>
<comment type="similarity">
    <text evidence="3">Belongs to the TVP38/TMEM64 family.</text>
</comment>
<keyword evidence="14" id="KW-1185">Reference proteome</keyword>
<dbReference type="Pfam" id="PF09335">
    <property type="entry name" value="VTT_dom"/>
    <property type="match status" value="1"/>
</dbReference>
<evidence type="ECO:0000256" key="11">
    <source>
        <dbReference type="SAM" id="Phobius"/>
    </source>
</evidence>
<feature type="transmembrane region" description="Helical" evidence="11">
    <location>
        <begin position="115"/>
        <end position="139"/>
    </location>
</feature>
<evidence type="ECO:0000256" key="1">
    <source>
        <dbReference type="ARBA" id="ARBA00002978"/>
    </source>
</evidence>
<protein>
    <recommendedName>
        <fullName evidence="4">Golgi apparatus membrane protein TVP38</fullName>
    </recommendedName>
    <alternativeName>
        <fullName evidence="5">Golgi apparatus membrane protein tvp38</fullName>
    </alternativeName>
</protein>
<keyword evidence="6 11" id="KW-0812">Transmembrane</keyword>
<dbReference type="InterPro" id="IPR032816">
    <property type="entry name" value="VTT_dom"/>
</dbReference>
<evidence type="ECO:0000256" key="10">
    <source>
        <dbReference type="SAM" id="MobiDB-lite"/>
    </source>
</evidence>
<feature type="transmembrane region" description="Helical" evidence="11">
    <location>
        <begin position="44"/>
        <end position="64"/>
    </location>
</feature>
<keyword evidence="7 11" id="KW-1133">Transmembrane helix</keyword>
<gene>
    <name evidence="13" type="ORF">BDV95DRAFT_382838</name>
</gene>
<dbReference type="EMBL" id="JAADJZ010000009">
    <property type="protein sequence ID" value="KAF2872394.1"/>
    <property type="molecule type" value="Genomic_DNA"/>
</dbReference>
<feature type="transmembrane region" description="Helical" evidence="11">
    <location>
        <begin position="169"/>
        <end position="190"/>
    </location>
</feature>
<proteinExistence type="inferred from homology"/>
<feature type="domain" description="VTT" evidence="12">
    <location>
        <begin position="104"/>
        <end position="218"/>
    </location>
</feature>
<feature type="transmembrane region" description="Helical" evidence="11">
    <location>
        <begin position="232"/>
        <end position="250"/>
    </location>
</feature>
<evidence type="ECO:0000256" key="7">
    <source>
        <dbReference type="ARBA" id="ARBA00022989"/>
    </source>
</evidence>
<sequence>MPEVADIEMSRMDKGHGESKKQEALEDTEYRPVNWKRIFFAPKYIPWHLLFLAAGVATILLAIYHDDVVETLRPFSENVRELPAGWLIPIVILIILSFPPLFGNEIIALLCGVVYGLWIGFAIVAAGTFIGEIATWYVFKYTLRRKAMKLEKTNLNYGALARMTRDGGFWIVLVIRLSAIPSHFSAAVFSTCDVNFWLFVIATFLSLPKQIFLVYLGVLLVQEKKDDKTQTIMFSIVFVITIVMAVWIWYKLRAIKKVLLEEQAQRRENRLREEVAAEEKIRADERFNAVAVPEVAALAGRAW</sequence>
<accession>A0A7C8I754</accession>
<evidence type="ECO:0000256" key="5">
    <source>
        <dbReference type="ARBA" id="ARBA00020673"/>
    </source>
</evidence>
<evidence type="ECO:0000256" key="2">
    <source>
        <dbReference type="ARBA" id="ARBA00004653"/>
    </source>
</evidence>
<dbReference type="PANTHER" id="PTHR47549">
    <property type="entry name" value="GOLGI APPARATUS MEMBRANE PROTEIN TVP38-RELATED"/>
    <property type="match status" value="1"/>
</dbReference>
<feature type="transmembrane region" description="Helical" evidence="11">
    <location>
        <begin position="84"/>
        <end position="103"/>
    </location>
</feature>
<dbReference type="Proteomes" id="UP000481861">
    <property type="component" value="Unassembled WGS sequence"/>
</dbReference>
<dbReference type="OrthoDB" id="166803at2759"/>
<evidence type="ECO:0000256" key="3">
    <source>
        <dbReference type="ARBA" id="ARBA00008640"/>
    </source>
</evidence>
<evidence type="ECO:0000313" key="13">
    <source>
        <dbReference type="EMBL" id="KAF2872394.1"/>
    </source>
</evidence>
<comment type="caution">
    <text evidence="13">The sequence shown here is derived from an EMBL/GenBank/DDBJ whole genome shotgun (WGS) entry which is preliminary data.</text>
</comment>
<dbReference type="PANTHER" id="PTHR47549:SF2">
    <property type="entry name" value="GOLGI APPARATUS MEMBRANE PROTEIN TVP38"/>
    <property type="match status" value="1"/>
</dbReference>
<dbReference type="GO" id="GO:0000139">
    <property type="term" value="C:Golgi membrane"/>
    <property type="evidence" value="ECO:0007669"/>
    <property type="project" value="UniProtKB-SubCell"/>
</dbReference>
<feature type="compositionally biased region" description="Basic and acidic residues" evidence="10">
    <location>
        <begin position="8"/>
        <end position="25"/>
    </location>
</feature>
<evidence type="ECO:0000256" key="9">
    <source>
        <dbReference type="ARBA" id="ARBA00023136"/>
    </source>
</evidence>
<comment type="function">
    <text evidence="1">Golgi membrane protein involved in vesicular trafficking and spindle migration.</text>
</comment>
<dbReference type="AlphaFoldDB" id="A0A7C8I754"/>